<proteinExistence type="predicted"/>
<dbReference type="InterPro" id="IPR050194">
    <property type="entry name" value="Glycosyltransferase_grp1"/>
</dbReference>
<organism evidence="3 4">
    <name type="scientific">Aquariibacter lacus</name>
    <dbReference type="NCBI Taxonomy" id="2801332"/>
    <lineage>
        <taxon>Bacteria</taxon>
        <taxon>Pseudomonadati</taxon>
        <taxon>Pseudomonadota</taxon>
        <taxon>Betaproteobacteria</taxon>
        <taxon>Burkholderiales</taxon>
        <taxon>Sphaerotilaceae</taxon>
        <taxon>Aquariibacter</taxon>
    </lineage>
</organism>
<dbReference type="SUPFAM" id="SSF53756">
    <property type="entry name" value="UDP-Glycosyltransferase/glycogen phosphorylase"/>
    <property type="match status" value="1"/>
</dbReference>
<comment type="caution">
    <text evidence="3">The sequence shown here is derived from an EMBL/GenBank/DDBJ whole genome shotgun (WGS) entry which is preliminary data.</text>
</comment>
<dbReference type="AlphaFoldDB" id="A0A9X1BNB1"/>
<dbReference type="InterPro" id="IPR028098">
    <property type="entry name" value="Glyco_trans_4-like_N"/>
</dbReference>
<dbReference type="InterPro" id="IPR001296">
    <property type="entry name" value="Glyco_trans_1"/>
</dbReference>
<dbReference type="Proteomes" id="UP000643207">
    <property type="component" value="Unassembled WGS sequence"/>
</dbReference>
<evidence type="ECO:0000313" key="4">
    <source>
        <dbReference type="Proteomes" id="UP000643207"/>
    </source>
</evidence>
<keyword evidence="4" id="KW-1185">Reference proteome</keyword>
<reference evidence="3 4" key="1">
    <citation type="submission" date="2021-01" db="EMBL/GenBank/DDBJ databases">
        <title>Piscinibacter sp. Jin2 Genome sequencing and assembly.</title>
        <authorList>
            <person name="Kim I."/>
        </authorList>
    </citation>
    <scope>NUCLEOTIDE SEQUENCE [LARGE SCALE GENOMIC DNA]</scope>
    <source>
        <strain evidence="3 4">Jin2</strain>
    </source>
</reference>
<dbReference type="GO" id="GO:0016758">
    <property type="term" value="F:hexosyltransferase activity"/>
    <property type="evidence" value="ECO:0007669"/>
    <property type="project" value="TreeGrafter"/>
</dbReference>
<sequence>MKVLHVEAGRHLYGGALQVVFLLRGLRAAGVDSVLACPPGSAIAGAAAAHARVHELPMGGDLDLGLVGRLRRLIRAERPDLVHLHSRRGSDVLGALAARLEGVQVVLSRRVDNPESRLWAGLKYRLHDRIVTISEGIRTVLRAEGVPEAKLVCVPSAVDTTAYAPIAADHPDRAAIRAELGLAPDTLLLVMAAQFIARKGHRTLLAALPGVLARHPRARVLLLGQGPLHAAIVAEARAAGLHGALPDGGPVLFPGFRQDLPRLLPACELMAHPAEMEGLGVALLQAAACGLPIVAGRAGGIPEIVVPGETGALIEPGDATTLATHLDHLLGDPAERSRLGAAARARVQANFSLEAMVGGNLAVYRGLLAATSRT</sequence>
<feature type="domain" description="Glycosyl transferase family 1" evidence="1">
    <location>
        <begin position="173"/>
        <end position="345"/>
    </location>
</feature>
<dbReference type="EMBL" id="JAERRA010000001">
    <property type="protein sequence ID" value="MBL0719537.1"/>
    <property type="molecule type" value="Genomic_DNA"/>
</dbReference>
<dbReference type="Pfam" id="PF13439">
    <property type="entry name" value="Glyco_transf_4"/>
    <property type="match status" value="1"/>
</dbReference>
<feature type="domain" description="Glycosyltransferase subfamily 4-like N-terminal" evidence="2">
    <location>
        <begin position="14"/>
        <end position="161"/>
    </location>
</feature>
<dbReference type="Gene3D" id="3.40.50.2000">
    <property type="entry name" value="Glycogen Phosphorylase B"/>
    <property type="match status" value="2"/>
</dbReference>
<evidence type="ECO:0000313" key="3">
    <source>
        <dbReference type="EMBL" id="MBL0719537.1"/>
    </source>
</evidence>
<dbReference type="PANTHER" id="PTHR45947">
    <property type="entry name" value="SULFOQUINOVOSYL TRANSFERASE SQD2"/>
    <property type="match status" value="1"/>
</dbReference>
<protein>
    <submittedName>
        <fullName evidence="3">Glycosyltransferase</fullName>
    </submittedName>
</protein>
<evidence type="ECO:0000259" key="2">
    <source>
        <dbReference type="Pfam" id="PF13439"/>
    </source>
</evidence>
<accession>A0A9X1BNB1</accession>
<evidence type="ECO:0000259" key="1">
    <source>
        <dbReference type="Pfam" id="PF00534"/>
    </source>
</evidence>
<dbReference type="RefSeq" id="WP_201824882.1">
    <property type="nucleotide sequence ID" value="NZ_JAERRA010000001.1"/>
</dbReference>
<dbReference type="PANTHER" id="PTHR45947:SF3">
    <property type="entry name" value="SULFOQUINOVOSYL TRANSFERASE SQD2"/>
    <property type="match status" value="1"/>
</dbReference>
<dbReference type="Pfam" id="PF00534">
    <property type="entry name" value="Glycos_transf_1"/>
    <property type="match status" value="1"/>
</dbReference>
<gene>
    <name evidence="3" type="ORF">JI742_06505</name>
</gene>
<name>A0A9X1BNB1_9BURK</name>